<sequence>MSVRRSFIQPPRKFFGKRINHPPLVLVTSVIAEALECVSTVFQSIQNRFTVGLPELIGHD</sequence>
<accession>A0A839HIK8</accession>
<comment type="caution">
    <text evidence="1">The sequence shown here is derived from an EMBL/GenBank/DDBJ whole genome shotgun (WGS) entry which is preliminary data.</text>
</comment>
<evidence type="ECO:0000313" key="1">
    <source>
        <dbReference type="EMBL" id="MBB1126529.1"/>
    </source>
</evidence>
<dbReference type="EMBL" id="JABVCQ010000020">
    <property type="protein sequence ID" value="MBB1126529.1"/>
    <property type="molecule type" value="Genomic_DNA"/>
</dbReference>
<reference evidence="1 2" key="1">
    <citation type="journal article" date="2020" name="Arch. Microbiol.">
        <title>The genome sequence of the giant phototrophic gammaproteobacterium Thiospirillum jenense gives insight into its physiological properties and phylogenetic relationships.</title>
        <authorList>
            <person name="Imhoff J.F."/>
            <person name="Meyer T.E."/>
            <person name="Kyndt J.A."/>
        </authorList>
    </citation>
    <scope>NUCLEOTIDE SEQUENCE [LARGE SCALE GENOMIC DNA]</scope>
    <source>
        <strain evidence="1 2">DSM 216</strain>
    </source>
</reference>
<dbReference type="Proteomes" id="UP000548632">
    <property type="component" value="Unassembled WGS sequence"/>
</dbReference>
<organism evidence="1 2">
    <name type="scientific">Thiospirillum jenense</name>
    <dbReference type="NCBI Taxonomy" id="1653858"/>
    <lineage>
        <taxon>Bacteria</taxon>
        <taxon>Pseudomonadati</taxon>
        <taxon>Pseudomonadota</taxon>
        <taxon>Gammaproteobacteria</taxon>
        <taxon>Chromatiales</taxon>
        <taxon>Chromatiaceae</taxon>
        <taxon>Thiospirillum</taxon>
    </lineage>
</organism>
<protein>
    <submittedName>
        <fullName evidence="1">Uncharacterized protein</fullName>
    </submittedName>
</protein>
<keyword evidence="2" id="KW-1185">Reference proteome</keyword>
<gene>
    <name evidence="1" type="ORF">HUK38_09830</name>
</gene>
<dbReference type="RefSeq" id="WP_182584157.1">
    <property type="nucleotide sequence ID" value="NZ_JABVCQ010000020.1"/>
</dbReference>
<name>A0A839HIK8_9GAMM</name>
<proteinExistence type="predicted"/>
<dbReference type="AlphaFoldDB" id="A0A839HIK8"/>
<evidence type="ECO:0000313" key="2">
    <source>
        <dbReference type="Proteomes" id="UP000548632"/>
    </source>
</evidence>